<feature type="chain" id="PRO_5045131812" evidence="1">
    <location>
        <begin position="28"/>
        <end position="226"/>
    </location>
</feature>
<keyword evidence="3" id="KW-1185">Reference proteome</keyword>
<sequence length="226" mass="26233">MKIVKKIWMIAALSGVLIFAPTKQSHAIVWAVVKAALVKVIKAMDLAVQRLQNKTIWLQNAQQTLENTLSKVKLDEISDWTSKHKQQYQKYYEELSKIKNAVANYKRVRDIMTKQLRIVQEYKRAFELFKQDKNFSAEEIAYMTRVYTGMIRESLRSLDQLLQVVRISGLTMTDGKRLQLIAKAADGIDTVLADLRLFNRQNIKLSLQRARDIQEVKVLKEMYGVQ</sequence>
<keyword evidence="1" id="KW-0732">Signal</keyword>
<dbReference type="RefSeq" id="WP_240827289.1">
    <property type="nucleotide sequence ID" value="NZ_JAKWBL010000001.1"/>
</dbReference>
<organism evidence="2 3">
    <name type="scientific">Niabella ginsengisoli</name>
    <dbReference type="NCBI Taxonomy" id="522298"/>
    <lineage>
        <taxon>Bacteria</taxon>
        <taxon>Pseudomonadati</taxon>
        <taxon>Bacteroidota</taxon>
        <taxon>Chitinophagia</taxon>
        <taxon>Chitinophagales</taxon>
        <taxon>Chitinophagaceae</taxon>
        <taxon>Niabella</taxon>
    </lineage>
</organism>
<evidence type="ECO:0000313" key="3">
    <source>
        <dbReference type="Proteomes" id="UP001202248"/>
    </source>
</evidence>
<protein>
    <submittedName>
        <fullName evidence="2">Conjugal transfer protein TraI</fullName>
    </submittedName>
</protein>
<name>A0ABS9SHT8_9BACT</name>
<gene>
    <name evidence="2" type="ORF">MKP09_08490</name>
</gene>
<comment type="caution">
    <text evidence="2">The sequence shown here is derived from an EMBL/GenBank/DDBJ whole genome shotgun (WGS) entry which is preliminary data.</text>
</comment>
<dbReference type="EMBL" id="JAKWBL010000001">
    <property type="protein sequence ID" value="MCH5597937.1"/>
    <property type="molecule type" value="Genomic_DNA"/>
</dbReference>
<evidence type="ECO:0000313" key="2">
    <source>
        <dbReference type="EMBL" id="MCH5597937.1"/>
    </source>
</evidence>
<dbReference type="Proteomes" id="UP001202248">
    <property type="component" value="Unassembled WGS sequence"/>
</dbReference>
<reference evidence="2 3" key="1">
    <citation type="submission" date="2022-02" db="EMBL/GenBank/DDBJ databases">
        <authorList>
            <person name="Min J."/>
        </authorList>
    </citation>
    <scope>NUCLEOTIDE SEQUENCE [LARGE SCALE GENOMIC DNA]</scope>
    <source>
        <strain evidence="2 3">GR10-1</strain>
    </source>
</reference>
<evidence type="ECO:0000256" key="1">
    <source>
        <dbReference type="SAM" id="SignalP"/>
    </source>
</evidence>
<accession>A0ABS9SHT8</accession>
<proteinExistence type="predicted"/>
<feature type="signal peptide" evidence="1">
    <location>
        <begin position="1"/>
        <end position="27"/>
    </location>
</feature>